<keyword evidence="2" id="KW-1185">Reference proteome</keyword>
<proteinExistence type="predicted"/>
<dbReference type="AlphaFoldDB" id="T1HL01"/>
<evidence type="ECO:0000313" key="1">
    <source>
        <dbReference type="EnsemblMetazoa" id="RPRC004725-PA"/>
    </source>
</evidence>
<accession>T1HL01</accession>
<dbReference type="EnsemblMetazoa" id="RPRC004725-RA">
    <property type="protein sequence ID" value="RPRC004725-PA"/>
    <property type="gene ID" value="RPRC004725"/>
</dbReference>
<dbReference type="VEuPathDB" id="VectorBase:RPRC004725"/>
<dbReference type="EMBL" id="ACPB03016743">
    <property type="status" value="NOT_ANNOTATED_CDS"/>
    <property type="molecule type" value="Genomic_DNA"/>
</dbReference>
<name>T1HL01_RHOPR</name>
<organism evidence="1 2">
    <name type="scientific">Rhodnius prolixus</name>
    <name type="common">Triatomid bug</name>
    <dbReference type="NCBI Taxonomy" id="13249"/>
    <lineage>
        <taxon>Eukaryota</taxon>
        <taxon>Metazoa</taxon>
        <taxon>Ecdysozoa</taxon>
        <taxon>Arthropoda</taxon>
        <taxon>Hexapoda</taxon>
        <taxon>Insecta</taxon>
        <taxon>Pterygota</taxon>
        <taxon>Neoptera</taxon>
        <taxon>Paraneoptera</taxon>
        <taxon>Hemiptera</taxon>
        <taxon>Heteroptera</taxon>
        <taxon>Panheteroptera</taxon>
        <taxon>Cimicomorpha</taxon>
        <taxon>Reduviidae</taxon>
        <taxon>Triatominae</taxon>
        <taxon>Rhodnius</taxon>
    </lineage>
</organism>
<evidence type="ECO:0000313" key="2">
    <source>
        <dbReference type="Proteomes" id="UP000015103"/>
    </source>
</evidence>
<reference evidence="1" key="1">
    <citation type="submission" date="2015-05" db="UniProtKB">
        <authorList>
            <consortium name="EnsemblMetazoa"/>
        </authorList>
    </citation>
    <scope>IDENTIFICATION</scope>
</reference>
<dbReference type="InParanoid" id="T1HL01"/>
<dbReference type="HOGENOM" id="CLU_2416005_0_0_1"/>
<protein>
    <submittedName>
        <fullName evidence="1">Uncharacterized protein</fullName>
    </submittedName>
</protein>
<sequence length="92" mass="10162">MSIFIFVLILHKARIGVETSHKCSCTSGIIADANHLILECANITKGRERLWRAVIATGCPLSANLNTILAADDDSIYTELFEFIIINDKITL</sequence>
<dbReference type="Proteomes" id="UP000015103">
    <property type="component" value="Unassembled WGS sequence"/>
</dbReference>